<dbReference type="Proteomes" id="UP000288805">
    <property type="component" value="Unassembled WGS sequence"/>
</dbReference>
<dbReference type="PANTHER" id="PTHR33184">
    <property type="entry name" value="PROTEIN TAPETUM DETERMINANT 1-LIKE-RELATED"/>
    <property type="match status" value="1"/>
</dbReference>
<reference evidence="3 4" key="1">
    <citation type="journal article" date="2018" name="PLoS Genet.">
        <title>Population sequencing reveals clonal diversity and ancestral inbreeding in the grapevine cultivar Chardonnay.</title>
        <authorList>
            <person name="Roach M.J."/>
            <person name="Johnson D.L."/>
            <person name="Bohlmann J."/>
            <person name="van Vuuren H.J."/>
            <person name="Jones S.J."/>
            <person name="Pretorius I.S."/>
            <person name="Schmidt S.A."/>
            <person name="Borneman A.R."/>
        </authorList>
    </citation>
    <scope>NUCLEOTIDE SEQUENCE [LARGE SCALE GENOMIC DNA]</scope>
    <source>
        <strain evidence="4">cv. Chardonnay</strain>
        <tissue evidence="3">Leaf</tissue>
    </source>
</reference>
<evidence type="ECO:0000256" key="1">
    <source>
        <dbReference type="ARBA" id="ARBA00022729"/>
    </source>
</evidence>
<keyword evidence="2" id="KW-0812">Transmembrane</keyword>
<evidence type="ECO:0000313" key="4">
    <source>
        <dbReference type="Proteomes" id="UP000288805"/>
    </source>
</evidence>
<dbReference type="Pfam" id="PF24068">
    <property type="entry name" value="TPD1_C"/>
    <property type="match status" value="1"/>
</dbReference>
<keyword evidence="2" id="KW-0472">Membrane</keyword>
<keyword evidence="1" id="KW-0732">Signal</keyword>
<dbReference type="EMBL" id="QGNW01000220">
    <property type="protein sequence ID" value="RVW84058.1"/>
    <property type="molecule type" value="Genomic_DNA"/>
</dbReference>
<sequence>MKVFSICHVSIVMLSIIIISTNLMIPFYTVVAAEINCSNGDIVIAQSSAGTLPSGIPSFSVEITNACAGGCSISNLHLKCGMFASAVLVNPKIFRRLDVDDCLVNDGSPLAAVLPSPSSMPTVFNSLFHLLLLHAASS</sequence>
<accession>A0A438HI08</accession>
<gene>
    <name evidence="3" type="primary">TDL1_3</name>
    <name evidence="3" type="ORF">CK203_040570</name>
</gene>
<proteinExistence type="predicted"/>
<evidence type="ECO:0000313" key="3">
    <source>
        <dbReference type="EMBL" id="RVW84058.1"/>
    </source>
</evidence>
<keyword evidence="2" id="KW-1133">Transmembrane helix</keyword>
<dbReference type="PANTHER" id="PTHR33184:SF67">
    <property type="entry name" value="PROTEIN TAPETUM DETERMINANT 1"/>
    <property type="match status" value="1"/>
</dbReference>
<protein>
    <submittedName>
        <fullName evidence="3">TPD1 protein-like 1</fullName>
    </submittedName>
</protein>
<evidence type="ECO:0000256" key="2">
    <source>
        <dbReference type="SAM" id="Phobius"/>
    </source>
</evidence>
<dbReference type="AlphaFoldDB" id="A0A438HI08"/>
<name>A0A438HI08_VITVI</name>
<organism evidence="3 4">
    <name type="scientific">Vitis vinifera</name>
    <name type="common">Grape</name>
    <dbReference type="NCBI Taxonomy" id="29760"/>
    <lineage>
        <taxon>Eukaryota</taxon>
        <taxon>Viridiplantae</taxon>
        <taxon>Streptophyta</taxon>
        <taxon>Embryophyta</taxon>
        <taxon>Tracheophyta</taxon>
        <taxon>Spermatophyta</taxon>
        <taxon>Magnoliopsida</taxon>
        <taxon>eudicotyledons</taxon>
        <taxon>Gunneridae</taxon>
        <taxon>Pentapetalae</taxon>
        <taxon>rosids</taxon>
        <taxon>Vitales</taxon>
        <taxon>Vitaceae</taxon>
        <taxon>Viteae</taxon>
        <taxon>Vitis</taxon>
    </lineage>
</organism>
<comment type="caution">
    <text evidence="3">The sequence shown here is derived from an EMBL/GenBank/DDBJ whole genome shotgun (WGS) entry which is preliminary data.</text>
</comment>
<dbReference type="InterPro" id="IPR040361">
    <property type="entry name" value="TPD1"/>
</dbReference>
<feature type="transmembrane region" description="Helical" evidence="2">
    <location>
        <begin position="7"/>
        <end position="28"/>
    </location>
</feature>